<evidence type="ECO:0000313" key="1">
    <source>
        <dbReference type="EMBL" id="NWH04377.1"/>
    </source>
</evidence>
<dbReference type="AlphaFoldDB" id="A0A850T827"/>
<keyword evidence="2" id="KW-1185">Reference proteome</keyword>
<protein>
    <recommendedName>
        <fullName evidence="3">Molecular chaperone DnaJ</fullName>
    </recommendedName>
</protein>
<organism evidence="1 2">
    <name type="scientific">Desulfobacter latus</name>
    <dbReference type="NCBI Taxonomy" id="2292"/>
    <lineage>
        <taxon>Bacteria</taxon>
        <taxon>Pseudomonadati</taxon>
        <taxon>Thermodesulfobacteriota</taxon>
        <taxon>Desulfobacteria</taxon>
        <taxon>Desulfobacterales</taxon>
        <taxon>Desulfobacteraceae</taxon>
        <taxon>Desulfobacter</taxon>
    </lineage>
</organism>
<dbReference type="EMBL" id="JACADJ010000011">
    <property type="protein sequence ID" value="NWH04377.1"/>
    <property type="molecule type" value="Genomic_DNA"/>
</dbReference>
<reference evidence="1 2" key="1">
    <citation type="submission" date="2020-06" db="EMBL/GenBank/DDBJ databases">
        <title>High-quality draft genome of sulfate reducer Desulfobacter latus type strain AcrS2 isolated from marine sediment.</title>
        <authorList>
            <person name="Hoppe M."/>
            <person name="Larsen C.K."/>
            <person name="Marshall I.P.G."/>
            <person name="Schramm A."/>
            <person name="Marietou A.G."/>
        </authorList>
    </citation>
    <scope>NUCLEOTIDE SEQUENCE [LARGE SCALE GENOMIC DNA]</scope>
    <source>
        <strain evidence="1 2">AcRS2</strain>
    </source>
</reference>
<comment type="caution">
    <text evidence="1">The sequence shown here is derived from an EMBL/GenBank/DDBJ whole genome shotgun (WGS) entry which is preliminary data.</text>
</comment>
<dbReference type="RefSeq" id="WP_178365833.1">
    <property type="nucleotide sequence ID" value="NZ_JACADJ010000011.1"/>
</dbReference>
<proteinExistence type="predicted"/>
<sequence>MAANPYYILDIGKDASNQEIIRAAALQMRQKRFCAKEIAQAQKMLLDPVSRGCQEFLYHFDFKGLEERLCRPLEAKPPEFDAPCLTLFDNETHDS</sequence>
<gene>
    <name evidence="1" type="ORF">HXW94_05135</name>
</gene>
<dbReference type="Proteomes" id="UP000553343">
    <property type="component" value="Unassembled WGS sequence"/>
</dbReference>
<evidence type="ECO:0008006" key="3">
    <source>
        <dbReference type="Google" id="ProtNLM"/>
    </source>
</evidence>
<name>A0A850T827_9BACT</name>
<accession>A0A850T827</accession>
<evidence type="ECO:0000313" key="2">
    <source>
        <dbReference type="Proteomes" id="UP000553343"/>
    </source>
</evidence>